<keyword evidence="1" id="KW-0808">Transferase</keyword>
<evidence type="ECO:0000313" key="2">
    <source>
        <dbReference type="Proteomes" id="UP000269689"/>
    </source>
</evidence>
<sequence length="291" mass="30717">MKVDWIAVSCSDTSLQAWVFGSSGEILDELTESISSPAKATDIIDRVSPWLDKATTPHRVSIIACGNIDHIPNYTCVPCAPLSAPILDGGIKDDRATLQIISGISQASPADVLLGAQVQIAGFQAKFPKFDGVLLLPGPHSVWAHVSADEIVSFQSFMTGELMAIISQSSSLKSCLGDGFWDDRIFDDALSEALSRPERLAAKLLSLRADHLLGQAKGGSAKARLAGLLVGAELAAAKPYWLGQMVGVIGADALTEIYINALKSQGIAAQHADPTEMTKAGLALARVQQLS</sequence>
<gene>
    <name evidence="1" type="ORF">EDD53_2156</name>
</gene>
<dbReference type="OrthoDB" id="256574at2"/>
<protein>
    <submittedName>
        <fullName evidence="1">2-dehydro-3-deoxygalactonokinase</fullName>
    </submittedName>
</protein>
<dbReference type="Pfam" id="PF05035">
    <property type="entry name" value="DGOK"/>
    <property type="match status" value="1"/>
</dbReference>
<dbReference type="AlphaFoldDB" id="A0A3N4V0L3"/>
<reference evidence="1 2" key="1">
    <citation type="submission" date="2018-11" db="EMBL/GenBank/DDBJ databases">
        <title>Genomic Encyclopedia of Type Strains, Phase IV (KMG-IV): sequencing the most valuable type-strain genomes for metagenomic binning, comparative biology and taxonomic classification.</title>
        <authorList>
            <person name="Goeker M."/>
        </authorList>
    </citation>
    <scope>NUCLEOTIDE SEQUENCE [LARGE SCALE GENOMIC DNA]</scope>
    <source>
        <strain evidence="1 2">DSM 104731</strain>
    </source>
</reference>
<dbReference type="EMBL" id="RKQK01000003">
    <property type="protein sequence ID" value="RPE66454.1"/>
    <property type="molecule type" value="Genomic_DNA"/>
</dbReference>
<organism evidence="1 2">
    <name type="scientific">Pacificibacter maritimus</name>
    <dbReference type="NCBI Taxonomy" id="762213"/>
    <lineage>
        <taxon>Bacteria</taxon>
        <taxon>Pseudomonadati</taxon>
        <taxon>Pseudomonadota</taxon>
        <taxon>Alphaproteobacteria</taxon>
        <taxon>Rhodobacterales</taxon>
        <taxon>Roseobacteraceae</taxon>
        <taxon>Pacificibacter</taxon>
    </lineage>
</organism>
<dbReference type="InterPro" id="IPR042257">
    <property type="entry name" value="DGOK_C"/>
</dbReference>
<keyword evidence="2" id="KW-1185">Reference proteome</keyword>
<dbReference type="Proteomes" id="UP000269689">
    <property type="component" value="Unassembled WGS sequence"/>
</dbReference>
<evidence type="ECO:0000313" key="1">
    <source>
        <dbReference type="EMBL" id="RPE66454.1"/>
    </source>
</evidence>
<comment type="caution">
    <text evidence="1">The sequence shown here is derived from an EMBL/GenBank/DDBJ whole genome shotgun (WGS) entry which is preliminary data.</text>
</comment>
<accession>A0A3N4V0L3</accession>
<dbReference type="InterPro" id="IPR007729">
    <property type="entry name" value="DGOK"/>
</dbReference>
<name>A0A3N4V0L3_9RHOB</name>
<proteinExistence type="predicted"/>
<dbReference type="GO" id="GO:0034194">
    <property type="term" value="P:D-galactonate catabolic process"/>
    <property type="evidence" value="ECO:0007669"/>
    <property type="project" value="InterPro"/>
</dbReference>
<keyword evidence="1" id="KW-0418">Kinase</keyword>
<dbReference type="RefSeq" id="WP_123793199.1">
    <property type="nucleotide sequence ID" value="NZ_RKQK01000003.1"/>
</dbReference>
<dbReference type="Gene3D" id="3.30.420.310">
    <property type="entry name" value="2-keto-3-deoxy-galactonokinase, C-terminal domain"/>
    <property type="match status" value="1"/>
</dbReference>
<dbReference type="GO" id="GO:0008671">
    <property type="term" value="F:2-dehydro-3-deoxygalactonokinase activity"/>
    <property type="evidence" value="ECO:0007669"/>
    <property type="project" value="InterPro"/>
</dbReference>